<dbReference type="GO" id="GO:2000344">
    <property type="term" value="P:positive regulation of acrosome reaction"/>
    <property type="evidence" value="ECO:0007669"/>
    <property type="project" value="TreeGrafter"/>
</dbReference>
<dbReference type="InterPro" id="IPR001507">
    <property type="entry name" value="ZP_dom"/>
</dbReference>
<evidence type="ECO:0000256" key="6">
    <source>
        <dbReference type="ARBA" id="ARBA00022525"/>
    </source>
</evidence>
<evidence type="ECO:0000256" key="14">
    <source>
        <dbReference type="ARBA" id="ARBA00023180"/>
    </source>
</evidence>
<dbReference type="PANTHER" id="PTHR11576">
    <property type="entry name" value="ZONA PELLUCIDA SPERM-BINDING PROTEIN 3"/>
    <property type="match status" value="1"/>
</dbReference>
<feature type="domain" description="ZP" evidence="18">
    <location>
        <begin position="1194"/>
        <end position="1457"/>
    </location>
</feature>
<dbReference type="InterPro" id="IPR042235">
    <property type="entry name" value="ZP-C_dom"/>
</dbReference>
<evidence type="ECO:0000259" key="17">
    <source>
        <dbReference type="PROSITE" id="PS50024"/>
    </source>
</evidence>
<keyword evidence="5" id="KW-1003">Cell membrane</keyword>
<evidence type="ECO:0000256" key="4">
    <source>
        <dbReference type="ARBA" id="ARBA00017980"/>
    </source>
</evidence>
<comment type="subcellular location">
    <subcellularLocation>
        <location evidence="1">Cell membrane</location>
        <topology evidence="1">Single-pass type I membrane protein</topology>
    </subcellularLocation>
    <subcellularLocation>
        <location evidence="2">Secreted</location>
        <location evidence="2">Extracellular space</location>
        <location evidence="2">Extracellular matrix</location>
    </subcellularLocation>
</comment>
<keyword evidence="14" id="KW-0325">Glycoprotein</keyword>
<reference evidence="20" key="1">
    <citation type="journal article" date="2013" name="Nat. Genet.">
        <title>The draft genomes of soft-shell turtle and green sea turtle yield insights into the development and evolution of the turtle-specific body plan.</title>
        <authorList>
            <person name="Wang Z."/>
            <person name="Pascual-Anaya J."/>
            <person name="Zadissa A."/>
            <person name="Li W."/>
            <person name="Niimura Y."/>
            <person name="Huang Z."/>
            <person name="Li C."/>
            <person name="White S."/>
            <person name="Xiong Z."/>
            <person name="Fang D."/>
            <person name="Wang B."/>
            <person name="Ming Y."/>
            <person name="Chen Y."/>
            <person name="Zheng Y."/>
            <person name="Kuraku S."/>
            <person name="Pignatelli M."/>
            <person name="Herrero J."/>
            <person name="Beal K."/>
            <person name="Nozawa M."/>
            <person name="Li Q."/>
            <person name="Wang J."/>
            <person name="Zhang H."/>
            <person name="Yu L."/>
            <person name="Shigenobu S."/>
            <person name="Wang J."/>
            <person name="Liu J."/>
            <person name="Flicek P."/>
            <person name="Searle S."/>
            <person name="Wang J."/>
            <person name="Kuratani S."/>
            <person name="Yin Y."/>
            <person name="Aken B."/>
            <person name="Zhang G."/>
            <person name="Irie N."/>
        </authorList>
    </citation>
    <scope>NUCLEOTIDE SEQUENCE [LARGE SCALE GENOMIC DNA]</scope>
</reference>
<dbReference type="Gene3D" id="2.60.40.4100">
    <property type="entry name" value="Zona pellucida, ZP-C domain"/>
    <property type="match status" value="3"/>
</dbReference>
<feature type="compositionally biased region" description="Low complexity" evidence="16">
    <location>
        <begin position="133"/>
        <end position="144"/>
    </location>
</feature>
<evidence type="ECO:0000256" key="15">
    <source>
        <dbReference type="ARBA" id="ARBA00030824"/>
    </source>
</evidence>
<feature type="compositionally biased region" description="Basic residues" evidence="16">
    <location>
        <begin position="145"/>
        <end position="159"/>
    </location>
</feature>
<dbReference type="STRING" id="8469.M7AZL4"/>
<dbReference type="GO" id="GO:0007339">
    <property type="term" value="P:binding of sperm to zona pellucida"/>
    <property type="evidence" value="ECO:0007669"/>
    <property type="project" value="TreeGrafter"/>
</dbReference>
<feature type="compositionally biased region" description="Polar residues" evidence="16">
    <location>
        <begin position="171"/>
        <end position="180"/>
    </location>
</feature>
<dbReference type="InterPro" id="IPR055355">
    <property type="entry name" value="ZP-C"/>
</dbReference>
<dbReference type="PROSITE" id="PS50024">
    <property type="entry name" value="SEA"/>
    <property type="match status" value="2"/>
</dbReference>
<keyword evidence="9" id="KW-0812">Transmembrane</keyword>
<evidence type="ECO:0000259" key="18">
    <source>
        <dbReference type="PROSITE" id="PS51034"/>
    </source>
</evidence>
<evidence type="ECO:0000313" key="19">
    <source>
        <dbReference type="EMBL" id="EMP30199.1"/>
    </source>
</evidence>
<organism evidence="19 20">
    <name type="scientific">Chelonia mydas</name>
    <name type="common">Green sea-turtle</name>
    <name type="synonym">Chelonia agassizi</name>
    <dbReference type="NCBI Taxonomy" id="8469"/>
    <lineage>
        <taxon>Eukaryota</taxon>
        <taxon>Metazoa</taxon>
        <taxon>Chordata</taxon>
        <taxon>Craniata</taxon>
        <taxon>Vertebrata</taxon>
        <taxon>Euteleostomi</taxon>
        <taxon>Archelosauria</taxon>
        <taxon>Testudinata</taxon>
        <taxon>Testudines</taxon>
        <taxon>Cryptodira</taxon>
        <taxon>Durocryptodira</taxon>
        <taxon>Americhelydia</taxon>
        <taxon>Chelonioidea</taxon>
        <taxon>Cheloniidae</taxon>
        <taxon>Chelonia</taxon>
    </lineage>
</organism>
<dbReference type="EMBL" id="KB551348">
    <property type="protein sequence ID" value="EMP30199.1"/>
    <property type="molecule type" value="Genomic_DNA"/>
</dbReference>
<keyword evidence="11" id="KW-1133">Transmembrane helix</keyword>
<evidence type="ECO:0000256" key="10">
    <source>
        <dbReference type="ARBA" id="ARBA00022729"/>
    </source>
</evidence>
<evidence type="ECO:0000256" key="7">
    <source>
        <dbReference type="ARBA" id="ARBA00022530"/>
    </source>
</evidence>
<dbReference type="SMART" id="SM00241">
    <property type="entry name" value="ZP"/>
    <property type="match status" value="3"/>
</dbReference>
<evidence type="ECO:0000256" key="1">
    <source>
        <dbReference type="ARBA" id="ARBA00004251"/>
    </source>
</evidence>
<keyword evidence="12" id="KW-0472">Membrane</keyword>
<evidence type="ECO:0000256" key="2">
    <source>
        <dbReference type="ARBA" id="ARBA00004498"/>
    </source>
</evidence>
<keyword evidence="13" id="KW-1015">Disulfide bond</keyword>
<dbReference type="InterPro" id="IPR017977">
    <property type="entry name" value="ZP_dom_CS"/>
</dbReference>
<feature type="compositionally biased region" description="Polar residues" evidence="16">
    <location>
        <begin position="189"/>
        <end position="204"/>
    </location>
</feature>
<dbReference type="PRINTS" id="PR00023">
    <property type="entry name" value="ZPELLUCIDA"/>
</dbReference>
<dbReference type="Pfam" id="PF01390">
    <property type="entry name" value="SEA"/>
    <property type="match status" value="2"/>
</dbReference>
<gene>
    <name evidence="19" type="ORF">UY3_12711</name>
</gene>
<dbReference type="FunFam" id="2.60.40.3210:FF:000001">
    <property type="entry name" value="Zona pellucida sperm-binding protein 3"/>
    <property type="match status" value="3"/>
</dbReference>
<feature type="domain" description="SEA" evidence="17">
    <location>
        <begin position="509"/>
        <end position="622"/>
    </location>
</feature>
<dbReference type="eggNOG" id="ENOG502QSZF">
    <property type="taxonomic scope" value="Eukaryota"/>
</dbReference>
<evidence type="ECO:0000256" key="16">
    <source>
        <dbReference type="SAM" id="MobiDB-lite"/>
    </source>
</evidence>
<dbReference type="GO" id="GO:0031012">
    <property type="term" value="C:extracellular matrix"/>
    <property type="evidence" value="ECO:0007669"/>
    <property type="project" value="TreeGrafter"/>
</dbReference>
<dbReference type="InterPro" id="IPR048290">
    <property type="entry name" value="ZP_chr"/>
</dbReference>
<dbReference type="GO" id="GO:0005886">
    <property type="term" value="C:plasma membrane"/>
    <property type="evidence" value="ECO:0007669"/>
    <property type="project" value="UniProtKB-SubCell"/>
</dbReference>
<evidence type="ECO:0000256" key="13">
    <source>
        <dbReference type="ARBA" id="ARBA00023157"/>
    </source>
</evidence>
<feature type="domain" description="SEA" evidence="17">
    <location>
        <begin position="708"/>
        <end position="820"/>
    </location>
</feature>
<evidence type="ECO:0000256" key="12">
    <source>
        <dbReference type="ARBA" id="ARBA00023136"/>
    </source>
</evidence>
<keyword evidence="10" id="KW-0732">Signal</keyword>
<evidence type="ECO:0000256" key="5">
    <source>
        <dbReference type="ARBA" id="ARBA00022475"/>
    </source>
</evidence>
<dbReference type="Gene3D" id="2.60.40.3210">
    <property type="entry name" value="Zona pellucida, ZP-N domain"/>
    <property type="match status" value="3"/>
</dbReference>
<evidence type="ECO:0000256" key="8">
    <source>
        <dbReference type="ARBA" id="ARBA00022685"/>
    </source>
</evidence>
<dbReference type="SMART" id="SM00200">
    <property type="entry name" value="SEA"/>
    <property type="match status" value="2"/>
</dbReference>
<dbReference type="PROSITE" id="PS51034">
    <property type="entry name" value="ZP_2"/>
    <property type="match status" value="3"/>
</dbReference>
<dbReference type="InterPro" id="IPR036364">
    <property type="entry name" value="SEA_dom_sf"/>
</dbReference>
<evidence type="ECO:0000313" key="20">
    <source>
        <dbReference type="Proteomes" id="UP000031443"/>
    </source>
</evidence>
<dbReference type="Pfam" id="PF00100">
    <property type="entry name" value="Zona_pellucida"/>
    <property type="match status" value="3"/>
</dbReference>
<dbReference type="Proteomes" id="UP000031443">
    <property type="component" value="Unassembled WGS sequence"/>
</dbReference>
<name>M7AZL4_CHEMY</name>
<protein>
    <recommendedName>
        <fullName evidence="4">Zona pellucida sperm-binding protein 3</fullName>
    </recommendedName>
    <alternativeName>
        <fullName evidence="15">Zona pellucida glycoprotein 3</fullName>
    </alternativeName>
</protein>
<keyword evidence="8" id="KW-0165">Cleavage on pair of basic residues</keyword>
<dbReference type="Gene3D" id="3.30.70.960">
    <property type="entry name" value="SEA domain"/>
    <property type="match status" value="1"/>
</dbReference>
<keyword evidence="20" id="KW-1185">Reference proteome</keyword>
<comment type="similarity">
    <text evidence="3">Belongs to the ZP domain family. ZPC subfamily.</text>
</comment>
<dbReference type="InterPro" id="IPR055356">
    <property type="entry name" value="ZP-N"/>
</dbReference>
<feature type="domain" description="ZP" evidence="18">
    <location>
        <begin position="877"/>
        <end position="1140"/>
    </location>
</feature>
<dbReference type="PROSITE" id="PS00682">
    <property type="entry name" value="ZP_1"/>
    <property type="match status" value="2"/>
</dbReference>
<sequence length="1792" mass="193940">MRGVSSKPDTPIAGTSQALTYSTVLASVKPVAGFLHEDTTANSLSHMLPISKGPRSQSSTSACCPEISPSVSRASTAANITSATLYRELSKTVKFLDKEQTLAAAEVVAKMPPGSSELPLEASSDAPTTELLSSASSAKPQAQPARKHYSLRRPGMRRRLSTPADLVLSHSTTSLPSGTDIQPGPKVHTSPQNKTFPLLPSKTSSDTSVIMKTETNITHSTPLYLNRTGLALLAGSTPTGMEHTPVPITAAGVPVASTTAASEWKPTSATLGEHKVPGVATKAANFSGLASTESPVSVMAPAVGLTSTSTAVSKATPVKNRTAAPLPSPPELSTTTPLTSINLTQSFGPNAPIFQPLTEAKPSVVTSLRSTPSILPTTKTTARLTSARTSTTPGLQLPTVPKTTKLMPWNKTTLSTLLIPPTSTLSTRLLLISQHSSTAKTDLSELTRTMAARTNLTTAAVTAKQVATIKTGLISKQILPESEVPTLSFSPRGKTGSATRPTSPSLQLPVHILSLQFRLIGITYTEHLKNKSSDGYKKLEKEVKLTLNKMLSSYENFLQANVLQFLNGSIIVESEVLFQRDGPAPTNSDLIRTVVTEVERKMDTFFDWRVDVKSVRSNGGSVSGDPVQSEELLLCQTQVVQSLGTLYKVKNFSFVRLRDIKGDLEISGKAYIDTHAHADVSQVLQALRGLVNYSVDLTTLSVDDSRLSLQVFPISFLINNRTVNEKLLDHSSVEHQNLTRDLADVLMHSLRKYQGLLQVVIRDFLSGSLICHGDVVFQHPAPASTDILQTLVLSVGPGHMLAGSGFQVDPYSFTVADDQLEPPFVYPSFPGYAMAIIVMCGLVLIAIPIVALLPYPWARLDASQLRAVSPLQPVMVQCEEAQVVITVHRDLFGVGRLIKAADLSLGLAACQYTSLNAVENTVTFTAGLHECGSTLQMTPDSLVYSTSLNYNPTPASNPVILRTNPAVIPIECHYPRKDNVSSKAIKPTWVPFSSTLSAEERLDFSLHLMNDDWSAERPSSGFQLGEVMHIQADVSTGNHVALRLFVDSCVATLSPDRDSSPRYAVIDFNGCLVDGRSDDTTSAFISPRPRQDTLQFMVDVFRFAGDARNLIYITCHLKVTAAEQAPDPLNKACSFNKAGNISIKESICLAGSKVFAGRSMIKMQETMREQPYPWARADSSELRAVSPLQPVMVQCEEAQMVITVHRDLFGVGRLIKAADLSLGPAACRYTSLNAAENMVTFEAGLHECGSTLQMTPDSLVYSTSLNYNPTPASNPVILRTNPAVIPIECHYPRKDNVSSKAIKPTWVPFSSTLSAEERLDFSLHLMNDDWSAERPSNGFQLGEVMHIQADVSTGNHVALRLFVDSCVATLSPDRDSSPRYAVIDFNGCLVDGRSDDTTSAFISPRPRQDTLQFMVDVFRFAGDARNLIYITCHLKVTAAEQAPDPLNKACSFNKAGNMAVSPLQPVTVQCEEAQMVITVHRDLFGTGRLIKAADLSLGLATCRYTSLNAAENTVTFAAGLHECGSTLQMTPDSLVYSTSLNYNPTPASNPVILRTNPAVIPIECHYPRKDNVSSKAIKPTWVPFSSTLSAEERLDFSLHLMNDDWSAERPSNGFQLGEVMHIAVSDFNGCLVDGRSDDTTSAFISPRPRQDTLQFMVDVFRFAGDARNLIYITCHLKVTAAEQAPDPLNKACSFNKAGNIWSPVEGTRDICRCCETGNCAFLGGQSRRVNPLDRWSGRRFQRDVASRHGEPLVREAEADVVVGPLIILDADQGSRDLSVAQMEAEKAASEGN</sequence>
<keyword evidence="6" id="KW-0964">Secreted</keyword>
<feature type="region of interest" description="Disordered" evidence="16">
    <location>
        <begin position="171"/>
        <end position="204"/>
    </location>
</feature>
<feature type="region of interest" description="Disordered" evidence="16">
    <location>
        <begin position="113"/>
        <end position="159"/>
    </location>
</feature>
<evidence type="ECO:0000256" key="11">
    <source>
        <dbReference type="ARBA" id="ARBA00022989"/>
    </source>
</evidence>
<proteinExistence type="inferred from homology"/>
<dbReference type="Pfam" id="PF23344">
    <property type="entry name" value="ZP-N"/>
    <property type="match status" value="3"/>
</dbReference>
<dbReference type="GO" id="GO:0035803">
    <property type="term" value="P:egg coat formation"/>
    <property type="evidence" value="ECO:0007669"/>
    <property type="project" value="TreeGrafter"/>
</dbReference>
<evidence type="ECO:0000256" key="9">
    <source>
        <dbReference type="ARBA" id="ARBA00022692"/>
    </source>
</evidence>
<dbReference type="GO" id="GO:0032190">
    <property type="term" value="F:acrosin binding"/>
    <property type="evidence" value="ECO:0007669"/>
    <property type="project" value="TreeGrafter"/>
</dbReference>
<feature type="domain" description="ZP" evidence="18">
    <location>
        <begin position="1469"/>
        <end position="1792"/>
    </location>
</feature>
<keyword evidence="7" id="KW-0272">Extracellular matrix</keyword>
<dbReference type="FunFam" id="2.60.40.4100:FF:000002">
    <property type="entry name" value="Zona pellucida sperm-binding protein 3"/>
    <property type="match status" value="3"/>
</dbReference>
<dbReference type="PANTHER" id="PTHR11576:SF2">
    <property type="entry name" value="ZONA PELLUCIDA SPERM-BINDING PROTEIN 3"/>
    <property type="match status" value="1"/>
</dbReference>
<dbReference type="InterPro" id="IPR000082">
    <property type="entry name" value="SEA_dom"/>
</dbReference>
<dbReference type="SUPFAM" id="SSF82671">
    <property type="entry name" value="SEA domain"/>
    <property type="match status" value="2"/>
</dbReference>
<evidence type="ECO:0000256" key="3">
    <source>
        <dbReference type="ARBA" id="ARBA00006735"/>
    </source>
</evidence>
<accession>M7AZL4</accession>